<dbReference type="AlphaFoldDB" id="M3JR98"/>
<feature type="non-terminal residue" evidence="1">
    <location>
        <position position="1"/>
    </location>
</feature>
<accession>M3JR98</accession>
<evidence type="ECO:0000313" key="1">
    <source>
        <dbReference type="EMBL" id="EMG45300.1"/>
    </source>
</evidence>
<dbReference type="EMBL" id="AOGT01002694">
    <property type="protein sequence ID" value="EMG45300.1"/>
    <property type="molecule type" value="Genomic_DNA"/>
</dbReference>
<proteinExistence type="predicted"/>
<reference evidence="1 2" key="1">
    <citation type="submission" date="2013-02" db="EMBL/GenBank/DDBJ databases">
        <title>Genome sequence of Candida maltosa Xu316, a potential industrial strain for xylitol and ethanol production.</title>
        <authorList>
            <person name="Yu J."/>
            <person name="Wang Q."/>
            <person name="Geng X."/>
            <person name="Bao W."/>
            <person name="He P."/>
            <person name="Cai J."/>
        </authorList>
    </citation>
    <scope>NUCLEOTIDE SEQUENCE [LARGE SCALE GENOMIC DNA]</scope>
    <source>
        <strain evidence="2">Xu316</strain>
    </source>
</reference>
<sequence length="73" mass="7886">MMHSGLVTADDSTTITLTTFEPESTPLEGTQYTTTWTVTDEEGAEMIHSGLVTADDSTTITLTTFEPESTPLE</sequence>
<dbReference type="Proteomes" id="UP000011777">
    <property type="component" value="Unassembled WGS sequence"/>
</dbReference>
<protein>
    <submittedName>
        <fullName evidence="1">Uncharacterized protein</fullName>
    </submittedName>
</protein>
<gene>
    <name evidence="1" type="ORF">G210_5059</name>
</gene>
<comment type="caution">
    <text evidence="1">The sequence shown here is derived from an EMBL/GenBank/DDBJ whole genome shotgun (WGS) entry which is preliminary data.</text>
</comment>
<dbReference type="InterPro" id="IPR031573">
    <property type="entry name" value="Cell_wall_rpt"/>
</dbReference>
<name>M3JR98_CANMX</name>
<evidence type="ECO:0000313" key="2">
    <source>
        <dbReference type="Proteomes" id="UP000011777"/>
    </source>
</evidence>
<feature type="non-terminal residue" evidence="1">
    <location>
        <position position="73"/>
    </location>
</feature>
<organism evidence="1 2">
    <name type="scientific">Candida maltosa (strain Xu316)</name>
    <name type="common">Yeast</name>
    <dbReference type="NCBI Taxonomy" id="1245528"/>
    <lineage>
        <taxon>Eukaryota</taxon>
        <taxon>Fungi</taxon>
        <taxon>Dikarya</taxon>
        <taxon>Ascomycota</taxon>
        <taxon>Saccharomycotina</taxon>
        <taxon>Pichiomycetes</taxon>
        <taxon>Debaryomycetaceae</taxon>
        <taxon>Candida/Lodderomyces clade</taxon>
        <taxon>Candida</taxon>
    </lineage>
</organism>
<dbReference type="Pfam" id="PF15789">
    <property type="entry name" value="Hyr1"/>
    <property type="match status" value="1"/>
</dbReference>
<dbReference type="HOGENOM" id="CLU_134171_0_0_1"/>
<keyword evidence="2" id="KW-1185">Reference proteome</keyword>